<accession>A0A2G6KB80</accession>
<dbReference type="GO" id="GO:0022857">
    <property type="term" value="F:transmembrane transporter activity"/>
    <property type="evidence" value="ECO:0007669"/>
    <property type="project" value="InterPro"/>
</dbReference>
<keyword evidence="1" id="KW-0812">Transmembrane</keyword>
<feature type="transmembrane region" description="Helical" evidence="1">
    <location>
        <begin position="46"/>
        <end position="67"/>
    </location>
</feature>
<reference evidence="2 3" key="1">
    <citation type="submission" date="2017-10" db="EMBL/GenBank/DDBJ databases">
        <title>Novel microbial diversity and functional potential in the marine mammal oral microbiome.</title>
        <authorList>
            <person name="Dudek N.K."/>
            <person name="Sun C.L."/>
            <person name="Burstein D."/>
            <person name="Kantor R.S."/>
            <person name="Aliaga Goltsman D.S."/>
            <person name="Bik E.M."/>
            <person name="Thomas B.C."/>
            <person name="Banfield J.F."/>
            <person name="Relman D.A."/>
        </authorList>
    </citation>
    <scope>NUCLEOTIDE SEQUENCE [LARGE SCALE GENOMIC DNA]</scope>
    <source>
        <strain evidence="2">DOLJORAL78_61_10</strain>
    </source>
</reference>
<dbReference type="AlphaFoldDB" id="A0A2G6KB80"/>
<feature type="transmembrane region" description="Helical" evidence="1">
    <location>
        <begin position="16"/>
        <end position="34"/>
    </location>
</feature>
<organism evidence="2 3">
    <name type="scientific">Ilumatobacter coccineus</name>
    <dbReference type="NCBI Taxonomy" id="467094"/>
    <lineage>
        <taxon>Bacteria</taxon>
        <taxon>Bacillati</taxon>
        <taxon>Actinomycetota</taxon>
        <taxon>Acidimicrobiia</taxon>
        <taxon>Acidimicrobiales</taxon>
        <taxon>Ilumatobacteraceae</taxon>
        <taxon>Ilumatobacter</taxon>
    </lineage>
</organism>
<feature type="transmembrane region" description="Helical" evidence="1">
    <location>
        <begin position="100"/>
        <end position="119"/>
    </location>
</feature>
<keyword evidence="1" id="KW-1133">Transmembrane helix</keyword>
<evidence type="ECO:0008006" key="4">
    <source>
        <dbReference type="Google" id="ProtNLM"/>
    </source>
</evidence>
<dbReference type="EMBL" id="PDSL01000040">
    <property type="protein sequence ID" value="PIE32917.1"/>
    <property type="molecule type" value="Genomic_DNA"/>
</dbReference>
<proteinExistence type="predicted"/>
<evidence type="ECO:0000256" key="1">
    <source>
        <dbReference type="SAM" id="Phobius"/>
    </source>
</evidence>
<dbReference type="Proteomes" id="UP000230914">
    <property type="component" value="Unassembled WGS sequence"/>
</dbReference>
<dbReference type="Gene3D" id="1.20.1250.20">
    <property type="entry name" value="MFS general substrate transporter like domains"/>
    <property type="match status" value="1"/>
</dbReference>
<dbReference type="InterPro" id="IPR011701">
    <property type="entry name" value="MFS"/>
</dbReference>
<comment type="caution">
    <text evidence="2">The sequence shown here is derived from an EMBL/GenBank/DDBJ whole genome shotgun (WGS) entry which is preliminary data.</text>
</comment>
<dbReference type="Pfam" id="PF07690">
    <property type="entry name" value="MFS_1"/>
    <property type="match status" value="1"/>
</dbReference>
<feature type="transmembrane region" description="Helical" evidence="1">
    <location>
        <begin position="195"/>
        <end position="214"/>
    </location>
</feature>
<dbReference type="SUPFAM" id="SSF103473">
    <property type="entry name" value="MFS general substrate transporter"/>
    <property type="match status" value="1"/>
</dbReference>
<dbReference type="InterPro" id="IPR036259">
    <property type="entry name" value="MFS_trans_sf"/>
</dbReference>
<feature type="transmembrane region" description="Helical" evidence="1">
    <location>
        <begin position="164"/>
        <end position="189"/>
    </location>
</feature>
<feature type="transmembrane region" description="Helical" evidence="1">
    <location>
        <begin position="226"/>
        <end position="245"/>
    </location>
</feature>
<evidence type="ECO:0000313" key="2">
    <source>
        <dbReference type="EMBL" id="PIE32917.1"/>
    </source>
</evidence>
<sequence length="340" mass="35484">MVPVIAVDYTISTGKVGIISTAQLVGFVIASWLIPRHVTPRRRTMVIALLLGVAANLAAVVAPTFVLVTATRFVNGLSLGLIAWLSWAEVFGDDDRVSDIAMIGPLVGTLAAPLAAAVLDLSNLDGLFIVLAVLYLTPLPFVAKMNLSIETPPRDARHRPARSALVILIALGAYTFGSSAVSVFSAAIASDLIKMSPTTIALAFSVGSLAGIPAARFKGHRRGSGLWLVVTAVSVFAVSAVYHQVIFIVAFAAWGFSFWMTLPAAFSLLATNSRYPAERAGDAQAIMAAGRVIGPLAGGLAYEFSPRMLGAVAAAAMVMAAIMLLAIEKPGKRVEVTSPG</sequence>
<protein>
    <recommendedName>
        <fullName evidence="4">Major facilitator superfamily transporter</fullName>
    </recommendedName>
</protein>
<feature type="transmembrane region" description="Helical" evidence="1">
    <location>
        <begin position="308"/>
        <end position="327"/>
    </location>
</feature>
<gene>
    <name evidence="2" type="ORF">CSA55_02670</name>
</gene>
<feature type="transmembrane region" description="Helical" evidence="1">
    <location>
        <begin position="125"/>
        <end position="143"/>
    </location>
</feature>
<feature type="transmembrane region" description="Helical" evidence="1">
    <location>
        <begin position="251"/>
        <end position="271"/>
    </location>
</feature>
<keyword evidence="1" id="KW-0472">Membrane</keyword>
<evidence type="ECO:0000313" key="3">
    <source>
        <dbReference type="Proteomes" id="UP000230914"/>
    </source>
</evidence>
<name>A0A2G6KB80_9ACTN</name>